<reference evidence="2" key="1">
    <citation type="submission" date="2014-09" db="EMBL/GenBank/DDBJ databases">
        <authorList>
            <person name="Magalhaes I.L.F."/>
            <person name="Oliveira U."/>
            <person name="Santos F.R."/>
            <person name="Vidigal T.H.D.A."/>
            <person name="Brescovit A.D."/>
            <person name="Santos A.J."/>
        </authorList>
    </citation>
    <scope>NUCLEOTIDE SEQUENCE</scope>
    <source>
        <tissue evidence="2">Shoot tissue taken approximately 20 cm above the soil surface</tissue>
    </source>
</reference>
<organism evidence="2">
    <name type="scientific">Arundo donax</name>
    <name type="common">Giant reed</name>
    <name type="synonym">Donax arundinaceus</name>
    <dbReference type="NCBI Taxonomy" id="35708"/>
    <lineage>
        <taxon>Eukaryota</taxon>
        <taxon>Viridiplantae</taxon>
        <taxon>Streptophyta</taxon>
        <taxon>Embryophyta</taxon>
        <taxon>Tracheophyta</taxon>
        <taxon>Spermatophyta</taxon>
        <taxon>Magnoliopsida</taxon>
        <taxon>Liliopsida</taxon>
        <taxon>Poales</taxon>
        <taxon>Poaceae</taxon>
        <taxon>PACMAD clade</taxon>
        <taxon>Arundinoideae</taxon>
        <taxon>Arundineae</taxon>
        <taxon>Arundo</taxon>
    </lineage>
</organism>
<dbReference type="AlphaFoldDB" id="A0A0A8Z2B5"/>
<protein>
    <submittedName>
        <fullName evidence="2">Uncharacterized protein</fullName>
    </submittedName>
</protein>
<proteinExistence type="predicted"/>
<name>A0A0A8Z2B5_ARUDO</name>
<feature type="region of interest" description="Disordered" evidence="1">
    <location>
        <begin position="1"/>
        <end position="21"/>
    </location>
</feature>
<sequence length="21" mass="2444">MLLTMMEVTSESYLSPRPARM</sequence>
<evidence type="ECO:0000256" key="1">
    <source>
        <dbReference type="SAM" id="MobiDB-lite"/>
    </source>
</evidence>
<accession>A0A0A8Z2B5</accession>
<dbReference type="EMBL" id="GBRH01268903">
    <property type="protein sequence ID" value="JAD28992.1"/>
    <property type="molecule type" value="Transcribed_RNA"/>
</dbReference>
<reference evidence="2" key="2">
    <citation type="journal article" date="2015" name="Data Brief">
        <title>Shoot transcriptome of the giant reed, Arundo donax.</title>
        <authorList>
            <person name="Barrero R.A."/>
            <person name="Guerrero F.D."/>
            <person name="Moolhuijzen P."/>
            <person name="Goolsby J.A."/>
            <person name="Tidwell J."/>
            <person name="Bellgard S.E."/>
            <person name="Bellgard M.I."/>
        </authorList>
    </citation>
    <scope>NUCLEOTIDE SEQUENCE</scope>
    <source>
        <tissue evidence="2">Shoot tissue taken approximately 20 cm above the soil surface</tissue>
    </source>
</reference>
<evidence type="ECO:0000313" key="2">
    <source>
        <dbReference type="EMBL" id="JAD28992.1"/>
    </source>
</evidence>